<dbReference type="PANTHER" id="PTHR33434">
    <property type="entry name" value="DEGV DOMAIN-CONTAINING PROTEIN DR_1986-RELATED"/>
    <property type="match status" value="1"/>
</dbReference>
<name>F0GTT2_9FIRM</name>
<keyword evidence="4" id="KW-1185">Reference proteome</keyword>
<dbReference type="SUPFAM" id="SSF82549">
    <property type="entry name" value="DAK1/DegV-like"/>
    <property type="match status" value="1"/>
</dbReference>
<dbReference type="PROSITE" id="PS51482">
    <property type="entry name" value="DEGV"/>
    <property type="match status" value="1"/>
</dbReference>
<dbReference type="RefSeq" id="WP_004834001.1">
    <property type="nucleotide sequence ID" value="NZ_AEXM01000008.1"/>
</dbReference>
<dbReference type="Gene3D" id="3.30.1180.10">
    <property type="match status" value="1"/>
</dbReference>
<dbReference type="PATRIC" id="fig|879305.3.peg.212"/>
<dbReference type="eggNOG" id="COG1307">
    <property type="taxonomic scope" value="Bacteria"/>
</dbReference>
<proteinExistence type="predicted"/>
<dbReference type="AlphaFoldDB" id="F0GTT2"/>
<dbReference type="STRING" id="879305.HMPREF9290_0014"/>
<evidence type="ECO:0000256" key="1">
    <source>
        <dbReference type="ARBA" id="ARBA00003238"/>
    </source>
</evidence>
<dbReference type="InterPro" id="IPR050270">
    <property type="entry name" value="DegV_domain_contain"/>
</dbReference>
<evidence type="ECO:0000313" key="4">
    <source>
        <dbReference type="Proteomes" id="UP000005286"/>
    </source>
</evidence>
<sequence length="284" mass="31954">MEKIAIIVDSGADISPKLAEEKGIYYLPLYVNVEGEFLRDRIDISPEEFYDYIKKKNYLPKTSLPAPYDVINLLEKVRDDGYNKAIIICIGSNFSGTYNLCKNTEVSGIETFALDSKNLTMAEGFLAIYAKKLVDEGKSFEEIKDLLEKSRTSSRVFFTLESFKYIIEGGRVPKTFGKLSDALSVKPLVTVNPEDGKFHLKKLVRGEKKILKQFYKTAVENLEGAKDYYMFISKGDGLELADKLEENLKEFISGAKLFIKDQISPTLGANTGPGLCGFAFFRMD</sequence>
<reference evidence="3 4" key="1">
    <citation type="submission" date="2011-01" db="EMBL/GenBank/DDBJ databases">
        <authorList>
            <person name="Durkin A.S."/>
            <person name="Madupu R."/>
            <person name="Torralba M."/>
            <person name="Gillis M."/>
            <person name="Methe B."/>
            <person name="Sutton G."/>
            <person name="Nelson K.E."/>
        </authorList>
    </citation>
    <scope>NUCLEOTIDE SEQUENCE [LARGE SCALE GENOMIC DNA]</scope>
    <source>
        <strain evidence="3 4">ACS-065-V-Col13</strain>
    </source>
</reference>
<dbReference type="Gene3D" id="3.40.50.10170">
    <property type="match status" value="1"/>
</dbReference>
<dbReference type="GO" id="GO:0008289">
    <property type="term" value="F:lipid binding"/>
    <property type="evidence" value="ECO:0007669"/>
    <property type="project" value="UniProtKB-KW"/>
</dbReference>
<evidence type="ECO:0000256" key="2">
    <source>
        <dbReference type="ARBA" id="ARBA00023121"/>
    </source>
</evidence>
<protein>
    <submittedName>
        <fullName evidence="3">EDD domain protein, DegV family</fullName>
    </submittedName>
</protein>
<gene>
    <name evidence="3" type="ORF">HMPREF9290_0014</name>
</gene>
<evidence type="ECO:0000313" key="3">
    <source>
        <dbReference type="EMBL" id="EGC82725.1"/>
    </source>
</evidence>
<dbReference type="Pfam" id="PF02645">
    <property type="entry name" value="DegV"/>
    <property type="match status" value="1"/>
</dbReference>
<organism evidence="3 4">
    <name type="scientific">Anaerococcus prevotii ACS-065-V-Col13</name>
    <dbReference type="NCBI Taxonomy" id="879305"/>
    <lineage>
        <taxon>Bacteria</taxon>
        <taxon>Bacillati</taxon>
        <taxon>Bacillota</taxon>
        <taxon>Tissierellia</taxon>
        <taxon>Tissierellales</taxon>
        <taxon>Peptoniphilaceae</taxon>
        <taxon>Anaerococcus</taxon>
    </lineage>
</organism>
<keyword evidence="2" id="KW-0446">Lipid-binding</keyword>
<dbReference type="InterPro" id="IPR003797">
    <property type="entry name" value="DegV"/>
</dbReference>
<dbReference type="NCBIfam" id="TIGR00762">
    <property type="entry name" value="DegV"/>
    <property type="match status" value="1"/>
</dbReference>
<dbReference type="Proteomes" id="UP000005286">
    <property type="component" value="Unassembled WGS sequence"/>
</dbReference>
<comment type="caution">
    <text evidence="3">The sequence shown here is derived from an EMBL/GenBank/DDBJ whole genome shotgun (WGS) entry which is preliminary data.</text>
</comment>
<dbReference type="EMBL" id="AEXM01000008">
    <property type="protein sequence ID" value="EGC82725.1"/>
    <property type="molecule type" value="Genomic_DNA"/>
</dbReference>
<dbReference type="PANTHER" id="PTHR33434:SF3">
    <property type="entry name" value="DEGV DOMAIN-CONTAINING PROTEIN YITS"/>
    <property type="match status" value="1"/>
</dbReference>
<accession>F0GTT2</accession>
<dbReference type="InterPro" id="IPR043168">
    <property type="entry name" value="DegV_C"/>
</dbReference>
<comment type="function">
    <text evidence="1">May bind long-chain fatty acids, such as palmitate, and may play a role in lipid transport or fatty acid metabolism.</text>
</comment>